<dbReference type="EMBL" id="CAXAMN010022357">
    <property type="protein sequence ID" value="CAK9068642.1"/>
    <property type="molecule type" value="Genomic_DNA"/>
</dbReference>
<protein>
    <submittedName>
        <fullName evidence="2">Uncharacterized protein</fullName>
    </submittedName>
</protein>
<keyword evidence="3" id="KW-1185">Reference proteome</keyword>
<feature type="region of interest" description="Disordered" evidence="1">
    <location>
        <begin position="165"/>
        <end position="190"/>
    </location>
</feature>
<evidence type="ECO:0000313" key="3">
    <source>
        <dbReference type="Proteomes" id="UP001642484"/>
    </source>
</evidence>
<evidence type="ECO:0000256" key="1">
    <source>
        <dbReference type="SAM" id="MobiDB-lite"/>
    </source>
</evidence>
<proteinExistence type="predicted"/>
<organism evidence="2 3">
    <name type="scientific">Durusdinium trenchii</name>
    <dbReference type="NCBI Taxonomy" id="1381693"/>
    <lineage>
        <taxon>Eukaryota</taxon>
        <taxon>Sar</taxon>
        <taxon>Alveolata</taxon>
        <taxon>Dinophyceae</taxon>
        <taxon>Suessiales</taxon>
        <taxon>Symbiodiniaceae</taxon>
        <taxon>Durusdinium</taxon>
    </lineage>
</organism>
<evidence type="ECO:0000313" key="2">
    <source>
        <dbReference type="EMBL" id="CAK9068642.1"/>
    </source>
</evidence>
<reference evidence="2 3" key="1">
    <citation type="submission" date="2024-02" db="EMBL/GenBank/DDBJ databases">
        <authorList>
            <person name="Chen Y."/>
            <person name="Shah S."/>
            <person name="Dougan E. K."/>
            <person name="Thang M."/>
            <person name="Chan C."/>
        </authorList>
    </citation>
    <scope>NUCLEOTIDE SEQUENCE [LARGE SCALE GENOMIC DNA]</scope>
</reference>
<sequence length="260" mass="28593">MIGFDTEARPGASQRTEQKGVPAHLEVITTYLRGMKFEENDLVVFADILPNRQAEFARAAVSRALDANARRPQVRYCGCFRADQKDVIANLEEMVYTHWDASDAAPPRARPTERVPDPTLVLLSWNSGVASFPDSITQKFPEHSAAYGQVLEMKKQLCQEFPDSVPARTTQSAPKPGKPRAAGRPGFNIEGGKTPLDVTRLIDLEHTPVASFNVGRKAYCPGTRVKPAIVVGTDYSMWIGNETDEEVSLQACEICGFNLG</sequence>
<name>A0ABP0P122_9DINO</name>
<comment type="caution">
    <text evidence="2">The sequence shown here is derived from an EMBL/GenBank/DDBJ whole genome shotgun (WGS) entry which is preliminary data.</text>
</comment>
<dbReference type="Proteomes" id="UP001642484">
    <property type="component" value="Unassembled WGS sequence"/>
</dbReference>
<gene>
    <name evidence="2" type="ORF">CCMP2556_LOCUS33723</name>
</gene>
<accession>A0ABP0P122</accession>